<gene>
    <name evidence="1" type="ORF">MANES_04G094800v8</name>
</gene>
<evidence type="ECO:0000313" key="1">
    <source>
        <dbReference type="EMBL" id="KAG8656070.1"/>
    </source>
</evidence>
<evidence type="ECO:0000313" key="2">
    <source>
        <dbReference type="Proteomes" id="UP000091857"/>
    </source>
</evidence>
<accession>A0ACB7HUU3</accession>
<proteinExistence type="predicted"/>
<organism evidence="1 2">
    <name type="scientific">Manihot esculenta</name>
    <name type="common">Cassava</name>
    <name type="synonym">Jatropha manihot</name>
    <dbReference type="NCBI Taxonomy" id="3983"/>
    <lineage>
        <taxon>Eukaryota</taxon>
        <taxon>Viridiplantae</taxon>
        <taxon>Streptophyta</taxon>
        <taxon>Embryophyta</taxon>
        <taxon>Tracheophyta</taxon>
        <taxon>Spermatophyta</taxon>
        <taxon>Magnoliopsida</taxon>
        <taxon>eudicotyledons</taxon>
        <taxon>Gunneridae</taxon>
        <taxon>Pentapetalae</taxon>
        <taxon>rosids</taxon>
        <taxon>fabids</taxon>
        <taxon>Malpighiales</taxon>
        <taxon>Euphorbiaceae</taxon>
        <taxon>Crotonoideae</taxon>
        <taxon>Manihoteae</taxon>
        <taxon>Manihot</taxon>
    </lineage>
</organism>
<sequence>MPTLHIQTSRFDTSYIYTPLRRYVLQTHRKKTKTMGKFWGSSSWGILAVSLLVLGVLVPEGCCQDTSCLNQLVPCLNYLNGTEDVPSSCCDPLQNVIKSDQQCICSMISNQGSNQAEQAGINVTEAQQLPARCGIHVNPLNCLSSGSPNTKNSVDNSSGIVLFPCWSMMVAAALSIALHILWCKAD</sequence>
<reference evidence="2" key="1">
    <citation type="journal article" date="2016" name="Nat. Biotechnol.">
        <title>Sequencing wild and cultivated cassava and related species reveals extensive interspecific hybridization and genetic diversity.</title>
        <authorList>
            <person name="Bredeson J.V."/>
            <person name="Lyons J.B."/>
            <person name="Prochnik S.E."/>
            <person name="Wu G.A."/>
            <person name="Ha C.M."/>
            <person name="Edsinger-Gonzales E."/>
            <person name="Grimwood J."/>
            <person name="Schmutz J."/>
            <person name="Rabbi I.Y."/>
            <person name="Egesi C."/>
            <person name="Nauluvula P."/>
            <person name="Lebot V."/>
            <person name="Ndunguru J."/>
            <person name="Mkamilo G."/>
            <person name="Bart R.S."/>
            <person name="Setter T.L."/>
            <person name="Gleadow R.M."/>
            <person name="Kulakow P."/>
            <person name="Ferguson M.E."/>
            <person name="Rounsley S."/>
            <person name="Rokhsar D.S."/>
        </authorList>
    </citation>
    <scope>NUCLEOTIDE SEQUENCE [LARGE SCALE GENOMIC DNA]</scope>
    <source>
        <strain evidence="2">cv. AM560-2</strain>
    </source>
</reference>
<name>A0ACB7HUU3_MANES</name>
<comment type="caution">
    <text evidence="1">The sequence shown here is derived from an EMBL/GenBank/DDBJ whole genome shotgun (WGS) entry which is preliminary data.</text>
</comment>
<dbReference type="Proteomes" id="UP000091857">
    <property type="component" value="Chromosome 4"/>
</dbReference>
<keyword evidence="2" id="KW-1185">Reference proteome</keyword>
<dbReference type="EMBL" id="CM004390">
    <property type="protein sequence ID" value="KAG8656070.1"/>
    <property type="molecule type" value="Genomic_DNA"/>
</dbReference>
<protein>
    <submittedName>
        <fullName evidence="1">Uncharacterized protein</fullName>
    </submittedName>
</protein>